<gene>
    <name evidence="2" type="ORF">EAI_16670</name>
</gene>
<evidence type="ECO:0000313" key="3">
    <source>
        <dbReference type="Proteomes" id="UP000008237"/>
    </source>
</evidence>
<feature type="region of interest" description="Disordered" evidence="1">
    <location>
        <begin position="883"/>
        <end position="944"/>
    </location>
</feature>
<keyword evidence="3" id="KW-1185">Reference proteome</keyword>
<dbReference type="InParanoid" id="E2BEQ1"/>
<feature type="compositionally biased region" description="Basic and acidic residues" evidence="1">
    <location>
        <begin position="1"/>
        <end position="26"/>
    </location>
</feature>
<feature type="region of interest" description="Disordered" evidence="1">
    <location>
        <begin position="496"/>
        <end position="532"/>
    </location>
</feature>
<accession>E2BEQ1</accession>
<name>E2BEQ1_HARSA</name>
<dbReference type="EMBL" id="GL447845">
    <property type="protein sequence ID" value="EFN85826.1"/>
    <property type="molecule type" value="Genomic_DNA"/>
</dbReference>
<feature type="compositionally biased region" description="Basic and acidic residues" evidence="1">
    <location>
        <begin position="652"/>
        <end position="663"/>
    </location>
</feature>
<feature type="region of interest" description="Disordered" evidence="1">
    <location>
        <begin position="633"/>
        <end position="664"/>
    </location>
</feature>
<feature type="region of interest" description="Disordered" evidence="1">
    <location>
        <begin position="755"/>
        <end position="846"/>
    </location>
</feature>
<reference evidence="2 3" key="1">
    <citation type="journal article" date="2010" name="Science">
        <title>Genomic comparison of the ants Camponotus floridanus and Harpegnathos saltator.</title>
        <authorList>
            <person name="Bonasio R."/>
            <person name="Zhang G."/>
            <person name="Ye C."/>
            <person name="Mutti N.S."/>
            <person name="Fang X."/>
            <person name="Qin N."/>
            <person name="Donahue G."/>
            <person name="Yang P."/>
            <person name="Li Q."/>
            <person name="Li C."/>
            <person name="Zhang P."/>
            <person name="Huang Z."/>
            <person name="Berger S.L."/>
            <person name="Reinberg D."/>
            <person name="Wang J."/>
            <person name="Liebig J."/>
        </authorList>
    </citation>
    <scope>NUCLEOTIDE SEQUENCE [LARGE SCALE GENOMIC DNA]</scope>
    <source>
        <strain evidence="2 3">R22 G/1</strain>
    </source>
</reference>
<proteinExistence type="predicted"/>
<feature type="compositionally biased region" description="Polar residues" evidence="1">
    <location>
        <begin position="636"/>
        <end position="646"/>
    </location>
</feature>
<protein>
    <submittedName>
        <fullName evidence="2">Uncharacterized protein</fullName>
    </submittedName>
</protein>
<dbReference type="Proteomes" id="UP000008237">
    <property type="component" value="Unassembled WGS sequence"/>
</dbReference>
<evidence type="ECO:0000313" key="2">
    <source>
        <dbReference type="EMBL" id="EFN85826.1"/>
    </source>
</evidence>
<evidence type="ECO:0000256" key="1">
    <source>
        <dbReference type="SAM" id="MobiDB-lite"/>
    </source>
</evidence>
<dbReference type="AlphaFoldDB" id="E2BEQ1"/>
<sequence>MLLDKGDEKRPPKTRFSSRDRSKEARATCIPRLKSFPAEKIKKLNNSPAFSSEQIGVATMQQDPREVFLTSSPPGINCDRDDTVSVELSQAHQQFKPSCATVPNQQQVVPYHQQTDQTCPHSDSSHTRQIGSPAGQVQRALAANVYQKAILRDRSAQNPLARGTKRAFERSSCVLDDRNCDGATVFEDEEQPVGGRNAAHYIQMIMQKQQQQQDASQGQGVRFQEDHRPIYQQPQHETYHQQMSQAFNHAPPMFKQQQQMHNNPGTPYIYQNQRLSSAQLAPVQGMTSPQDLTMSQMRLTRHNQPMYQQNLGYPVGQGAWPPDGRWTSYNQQHSCQQQAPPPPQWGCYCQDAQNSGYTRQLSELIQDQPVPSRHQTSYDKAAADLQQPVEAHARQNDRKSMLQFTADMIRDQELLVTAMRQQGVPHDVMRRQFDALLNEQRKHLAYVAQFQRQADAPEVKRTCRLVSKRRPENDEKPEWMVRITPPRVSYNDLERMRVKQRASSERQTTADQATEDAGRTMPAQQPYRQPREETIAQVASPQRTYLRMNPHQWQQQAANWPLRSNFQRPSYGYASCYPYGRQQSVPNIFYRWPSFNGLDQSPQQGFQYQYPYNAPHISYQAHPEQQKLLWPEEKPNATSTSSTGKQAASAKAVHEHLRSERPTEPSSLLKMRVYKNVIQPQKRNNGLQDLNTVQKALEALKDSTSKKGLEYLANLAKRKVAVIKLNGAQEADEIPEDLRQRPISLEDVSRLPKKVSANGLENERNPDNPAPRVLRPRTLDEPATKEYPRQRQSQNLTYYGASTETTTTARSSQQRDDHAAAVSLAQDAGPMSRDQATHLAPTPRARTANNAVVLPYGGAPLYQRPQLHARNFWHEGGEHLARHNGGQGDGIASTRRPHAPGARGIDRAGSDALAESSSADGAATKKHGNDERSIDMGTGSYGRTDIRPARSVDCAAVRFHVPNGLAVSPDTLLASKQPPMIF</sequence>
<feature type="region of interest" description="Disordered" evidence="1">
    <location>
        <begin position="1"/>
        <end position="27"/>
    </location>
</feature>
<dbReference type="OMA" id="PQKRNNG"/>
<feature type="compositionally biased region" description="Basic and acidic residues" evidence="1">
    <location>
        <begin position="777"/>
        <end position="789"/>
    </location>
</feature>
<organism evidence="3">
    <name type="scientific">Harpegnathos saltator</name>
    <name type="common">Jerdon's jumping ant</name>
    <dbReference type="NCBI Taxonomy" id="610380"/>
    <lineage>
        <taxon>Eukaryota</taxon>
        <taxon>Metazoa</taxon>
        <taxon>Ecdysozoa</taxon>
        <taxon>Arthropoda</taxon>
        <taxon>Hexapoda</taxon>
        <taxon>Insecta</taxon>
        <taxon>Pterygota</taxon>
        <taxon>Neoptera</taxon>
        <taxon>Endopterygota</taxon>
        <taxon>Hymenoptera</taxon>
        <taxon>Apocrita</taxon>
        <taxon>Aculeata</taxon>
        <taxon>Formicoidea</taxon>
        <taxon>Formicidae</taxon>
        <taxon>Ponerinae</taxon>
        <taxon>Ponerini</taxon>
        <taxon>Harpegnathos</taxon>
    </lineage>
</organism>
<feature type="compositionally biased region" description="Low complexity" evidence="1">
    <location>
        <begin position="801"/>
        <end position="812"/>
    </location>
</feature>